<evidence type="ECO:0000313" key="2">
    <source>
        <dbReference type="Proteomes" id="UP000549765"/>
    </source>
</evidence>
<dbReference type="RefSeq" id="WP_168721615.1">
    <property type="nucleotide sequence ID" value="NZ_JAAXPN010000002.1"/>
</dbReference>
<protein>
    <submittedName>
        <fullName evidence="1">Uncharacterized protein</fullName>
    </submittedName>
</protein>
<accession>A0A7X6N218</accession>
<sequence length="192" mass="21797">MIATLTNLPETLVLENVLANLSDEALTNQDGNMQIIKRFSRKIGKITTSTSILALYHEGKENLYELTQSKLRTLLRELGLDSSSEKRNTTIRSEILQEWKSNGTQIEQELSIATKRLTKSIWEALKKQLPDFQLFKSDRDNSDTDPEVQNPMTVLIKSVLDNTEIHDLLADVQERVISELENSTKGVLDILN</sequence>
<name>A0A7X6N218_9LACO</name>
<dbReference type="EMBL" id="JAAXPN010000002">
    <property type="protein sequence ID" value="NKZ23814.1"/>
    <property type="molecule type" value="Genomic_DNA"/>
</dbReference>
<reference evidence="1 2" key="1">
    <citation type="submission" date="2020-04" db="EMBL/GenBank/DDBJ databases">
        <title>MicrobeNet Type strains.</title>
        <authorList>
            <person name="Nicholson A.C."/>
        </authorList>
    </citation>
    <scope>NUCLEOTIDE SEQUENCE [LARGE SCALE GENOMIC DNA]</scope>
    <source>
        <strain evidence="1 2">CCUG 61472</strain>
    </source>
</reference>
<proteinExistence type="predicted"/>
<organism evidence="1 2">
    <name type="scientific">Periweissella fabalis</name>
    <dbReference type="NCBI Taxonomy" id="1070421"/>
    <lineage>
        <taxon>Bacteria</taxon>
        <taxon>Bacillati</taxon>
        <taxon>Bacillota</taxon>
        <taxon>Bacilli</taxon>
        <taxon>Lactobacillales</taxon>
        <taxon>Lactobacillaceae</taxon>
        <taxon>Periweissella</taxon>
    </lineage>
</organism>
<evidence type="ECO:0000313" key="1">
    <source>
        <dbReference type="EMBL" id="NKZ23814.1"/>
    </source>
</evidence>
<dbReference type="AlphaFoldDB" id="A0A7X6N218"/>
<keyword evidence="2" id="KW-1185">Reference proteome</keyword>
<comment type="caution">
    <text evidence="1">The sequence shown here is derived from an EMBL/GenBank/DDBJ whole genome shotgun (WGS) entry which is preliminary data.</text>
</comment>
<gene>
    <name evidence="1" type="ORF">HF964_03195</name>
</gene>
<dbReference type="Proteomes" id="UP000549765">
    <property type="component" value="Unassembled WGS sequence"/>
</dbReference>